<sequence>MRKPYPREDLELVVQHTADVWTAFRGARLFITGGTGFIGSWLLEAVQHANRTLGSGIEVVVLSRNPEKARMFAPHLYAAPGLALYEGDVIDFETTTGTMGAIDLCIHAATDVADVTKAGDGLRVFDANVTGTRRVLDFARSNGATHFLLTSSGAIYGHQPPTLKRTPESYCGAPDTLDTKAAYGQGKRSAEWLVSTYGEQHDINVSIARIYALVGPGIPMDGPFAAGNFIRDALAGQRIVIKGDGRPLRSYLYIADACIWLLRMLHGGVMGRAYNVGSERAVSILELARMVETLCRAREAAVPDMAPASGPAPRYIPSTSLARHSLGVEEYTSLESALAKTINWNRNTVTA</sequence>
<comment type="pathway">
    <text evidence="1">Bacterial outer membrane biogenesis; LPS O-antigen biosynthesis.</text>
</comment>
<proteinExistence type="inferred from homology"/>
<organism evidence="4 5">
    <name type="scientific">Burkholderia cepacia</name>
    <name type="common">Pseudomonas cepacia</name>
    <dbReference type="NCBI Taxonomy" id="292"/>
    <lineage>
        <taxon>Bacteria</taxon>
        <taxon>Pseudomonadati</taxon>
        <taxon>Pseudomonadota</taxon>
        <taxon>Betaproteobacteria</taxon>
        <taxon>Burkholderiales</taxon>
        <taxon>Burkholderiaceae</taxon>
        <taxon>Burkholderia</taxon>
        <taxon>Burkholderia cepacia complex</taxon>
    </lineage>
</organism>
<protein>
    <submittedName>
        <fullName evidence="4">Epimerase</fullName>
    </submittedName>
</protein>
<dbReference type="InterPro" id="IPR001509">
    <property type="entry name" value="Epimerase_deHydtase"/>
</dbReference>
<dbReference type="SUPFAM" id="SSF51735">
    <property type="entry name" value="NAD(P)-binding Rossmann-fold domains"/>
    <property type="match status" value="1"/>
</dbReference>
<evidence type="ECO:0000256" key="2">
    <source>
        <dbReference type="ARBA" id="ARBA00007637"/>
    </source>
</evidence>
<comment type="similarity">
    <text evidence="2">Belongs to the NAD(P)-dependent epimerase/dehydratase family.</text>
</comment>
<dbReference type="RefSeq" id="WP_105393842.1">
    <property type="nucleotide sequence ID" value="NZ_PUIQ01000105.1"/>
</dbReference>
<dbReference type="InterPro" id="IPR036291">
    <property type="entry name" value="NAD(P)-bd_dom_sf"/>
</dbReference>
<gene>
    <name evidence="4" type="ORF">C5615_37350</name>
</gene>
<dbReference type="Gene3D" id="3.40.50.720">
    <property type="entry name" value="NAD(P)-binding Rossmann-like Domain"/>
    <property type="match status" value="1"/>
</dbReference>
<evidence type="ECO:0000313" key="5">
    <source>
        <dbReference type="Proteomes" id="UP000238206"/>
    </source>
</evidence>
<dbReference type="EMBL" id="PUIQ01000105">
    <property type="protein sequence ID" value="PQP07756.1"/>
    <property type="molecule type" value="Genomic_DNA"/>
</dbReference>
<reference evidence="4 5" key="1">
    <citation type="submission" date="2018-02" db="EMBL/GenBank/DDBJ databases">
        <title>Draft genome sequencing of Burkholderia cepacia Y14-15.</title>
        <authorList>
            <person name="Zheng B.-X."/>
        </authorList>
    </citation>
    <scope>NUCLEOTIDE SEQUENCE [LARGE SCALE GENOMIC DNA]</scope>
    <source>
        <strain evidence="4 5">Y14-15</strain>
    </source>
</reference>
<dbReference type="PANTHER" id="PTHR43000">
    <property type="entry name" value="DTDP-D-GLUCOSE 4,6-DEHYDRATASE-RELATED"/>
    <property type="match status" value="1"/>
</dbReference>
<evidence type="ECO:0000256" key="1">
    <source>
        <dbReference type="ARBA" id="ARBA00005125"/>
    </source>
</evidence>
<name>A0A2S8HYV2_BURCE</name>
<dbReference type="AlphaFoldDB" id="A0A2S8HYV2"/>
<evidence type="ECO:0000313" key="4">
    <source>
        <dbReference type="EMBL" id="PQP07756.1"/>
    </source>
</evidence>
<dbReference type="Proteomes" id="UP000238206">
    <property type="component" value="Unassembled WGS sequence"/>
</dbReference>
<feature type="domain" description="NAD-dependent epimerase/dehydratase" evidence="3">
    <location>
        <begin position="30"/>
        <end position="277"/>
    </location>
</feature>
<accession>A0A2S8HYV2</accession>
<evidence type="ECO:0000259" key="3">
    <source>
        <dbReference type="Pfam" id="PF01370"/>
    </source>
</evidence>
<dbReference type="Pfam" id="PF01370">
    <property type="entry name" value="Epimerase"/>
    <property type="match status" value="1"/>
</dbReference>
<comment type="caution">
    <text evidence="4">The sequence shown here is derived from an EMBL/GenBank/DDBJ whole genome shotgun (WGS) entry which is preliminary data.</text>
</comment>